<feature type="domain" description="Transposase IS110-like N-terminal" evidence="1">
    <location>
        <begin position="11"/>
        <end position="73"/>
    </location>
</feature>
<evidence type="ECO:0000313" key="2">
    <source>
        <dbReference type="EMBL" id="MBK1835774.1"/>
    </source>
</evidence>
<accession>A0A934VMI2</accession>
<protein>
    <submittedName>
        <fullName evidence="2">Transposase</fullName>
    </submittedName>
</protein>
<dbReference type="Pfam" id="PF01548">
    <property type="entry name" value="DEDD_Tnp_IS110"/>
    <property type="match status" value="1"/>
</dbReference>
<dbReference type="GO" id="GO:0004803">
    <property type="term" value="F:transposase activity"/>
    <property type="evidence" value="ECO:0007669"/>
    <property type="project" value="InterPro"/>
</dbReference>
<proteinExistence type="predicted"/>
<dbReference type="Proteomes" id="UP000604083">
    <property type="component" value="Unassembled WGS sequence"/>
</dbReference>
<comment type="caution">
    <text evidence="2">The sequence shown here is derived from an EMBL/GenBank/DDBJ whole genome shotgun (WGS) entry which is preliminary data.</text>
</comment>
<organism evidence="2 3">
    <name type="scientific">Roseibacillus ishigakijimensis</name>
    <dbReference type="NCBI Taxonomy" id="454146"/>
    <lineage>
        <taxon>Bacteria</taxon>
        <taxon>Pseudomonadati</taxon>
        <taxon>Verrucomicrobiota</taxon>
        <taxon>Verrucomicrobiia</taxon>
        <taxon>Verrucomicrobiales</taxon>
        <taxon>Verrucomicrobiaceae</taxon>
        <taxon>Roseibacillus</taxon>
    </lineage>
</organism>
<dbReference type="GO" id="GO:0006313">
    <property type="term" value="P:DNA transposition"/>
    <property type="evidence" value="ECO:0007669"/>
    <property type="project" value="InterPro"/>
</dbReference>
<sequence length="98" mass="11223">MAPSKTERKATEPIKTDKRDAKLIAKLFRNGDITPVHIPPVLDEAVRDLCRARTDASDDLARSKQRLNSFLLRTGFHYKGTTNWTAAHMRYLRELSMP</sequence>
<evidence type="ECO:0000259" key="1">
    <source>
        <dbReference type="Pfam" id="PF01548"/>
    </source>
</evidence>
<gene>
    <name evidence="2" type="ORF">JIN78_17050</name>
</gene>
<feature type="non-terminal residue" evidence="2">
    <location>
        <position position="98"/>
    </location>
</feature>
<dbReference type="GO" id="GO:0003677">
    <property type="term" value="F:DNA binding"/>
    <property type="evidence" value="ECO:0007669"/>
    <property type="project" value="InterPro"/>
</dbReference>
<dbReference type="InterPro" id="IPR002525">
    <property type="entry name" value="Transp_IS110-like_N"/>
</dbReference>
<dbReference type="RefSeq" id="WP_200393202.1">
    <property type="nucleotide sequence ID" value="NZ_JAENIO010000180.1"/>
</dbReference>
<dbReference type="AlphaFoldDB" id="A0A934VMI2"/>
<keyword evidence="3" id="KW-1185">Reference proteome</keyword>
<dbReference type="EMBL" id="JAENIO010000180">
    <property type="protein sequence ID" value="MBK1835774.1"/>
    <property type="molecule type" value="Genomic_DNA"/>
</dbReference>
<reference evidence="2" key="1">
    <citation type="submission" date="2021-01" db="EMBL/GenBank/DDBJ databases">
        <title>Modified the classification status of verrucomicrobia.</title>
        <authorList>
            <person name="Feng X."/>
        </authorList>
    </citation>
    <scope>NUCLEOTIDE SEQUENCE</scope>
    <source>
        <strain evidence="2">KCTC 12986</strain>
    </source>
</reference>
<name>A0A934VMI2_9BACT</name>
<evidence type="ECO:0000313" key="3">
    <source>
        <dbReference type="Proteomes" id="UP000604083"/>
    </source>
</evidence>